<protein>
    <recommendedName>
        <fullName evidence="4">Aminotransferase-like plant mobile domain-containing protein</fullName>
    </recommendedName>
</protein>
<name>A0A444ZUT5_ARAHY</name>
<proteinExistence type="predicted"/>
<accession>A0A444ZUT5</accession>
<feature type="region of interest" description="Disordered" evidence="1">
    <location>
        <begin position="211"/>
        <end position="232"/>
    </location>
</feature>
<comment type="caution">
    <text evidence="2">The sequence shown here is derived from an EMBL/GenBank/DDBJ whole genome shotgun (WGS) entry which is preliminary data.</text>
</comment>
<evidence type="ECO:0000313" key="2">
    <source>
        <dbReference type="EMBL" id="RYR17812.1"/>
    </source>
</evidence>
<sequence length="232" mass="26674">MLLIGGYLITNKSNNLAHLRWFRLLEDFGQCQALSWGSAVLALTYQSLCLAVHQGVMDITSCTPLLMSRIYLRFSQWCLADRGIYQYPIAASLYGDRMTTLLCRLCAFLGSSRRRSGGHGCQSSPLFASILCSFTRLTGFLTSTGRGEDVWWPDRHSDWSEGWRKRFDLGRRISIQHMFDTRPTCEYYNWWRGACRVMHLSRQEVLEDPRLAKLPPDVQSTTSQPRNDLHLP</sequence>
<keyword evidence="3" id="KW-1185">Reference proteome</keyword>
<evidence type="ECO:0000256" key="1">
    <source>
        <dbReference type="SAM" id="MobiDB-lite"/>
    </source>
</evidence>
<evidence type="ECO:0000313" key="3">
    <source>
        <dbReference type="Proteomes" id="UP000289738"/>
    </source>
</evidence>
<dbReference type="AlphaFoldDB" id="A0A444ZUT5"/>
<reference evidence="2 3" key="1">
    <citation type="submission" date="2019-01" db="EMBL/GenBank/DDBJ databases">
        <title>Sequencing of cultivated peanut Arachis hypogaea provides insights into genome evolution and oil improvement.</title>
        <authorList>
            <person name="Chen X."/>
        </authorList>
    </citation>
    <scope>NUCLEOTIDE SEQUENCE [LARGE SCALE GENOMIC DNA]</scope>
    <source>
        <strain evidence="3">cv. Fuhuasheng</strain>
        <tissue evidence="2">Leaves</tissue>
    </source>
</reference>
<dbReference type="Proteomes" id="UP000289738">
    <property type="component" value="Chromosome B03"/>
</dbReference>
<dbReference type="EMBL" id="SDMP01000013">
    <property type="protein sequence ID" value="RYR17812.1"/>
    <property type="molecule type" value="Genomic_DNA"/>
</dbReference>
<organism evidence="2 3">
    <name type="scientific">Arachis hypogaea</name>
    <name type="common">Peanut</name>
    <dbReference type="NCBI Taxonomy" id="3818"/>
    <lineage>
        <taxon>Eukaryota</taxon>
        <taxon>Viridiplantae</taxon>
        <taxon>Streptophyta</taxon>
        <taxon>Embryophyta</taxon>
        <taxon>Tracheophyta</taxon>
        <taxon>Spermatophyta</taxon>
        <taxon>Magnoliopsida</taxon>
        <taxon>eudicotyledons</taxon>
        <taxon>Gunneridae</taxon>
        <taxon>Pentapetalae</taxon>
        <taxon>rosids</taxon>
        <taxon>fabids</taxon>
        <taxon>Fabales</taxon>
        <taxon>Fabaceae</taxon>
        <taxon>Papilionoideae</taxon>
        <taxon>50 kb inversion clade</taxon>
        <taxon>dalbergioids sensu lato</taxon>
        <taxon>Dalbergieae</taxon>
        <taxon>Pterocarpus clade</taxon>
        <taxon>Arachis</taxon>
    </lineage>
</organism>
<evidence type="ECO:0008006" key="4">
    <source>
        <dbReference type="Google" id="ProtNLM"/>
    </source>
</evidence>
<gene>
    <name evidence="2" type="ORF">Ahy_B03g062489</name>
</gene>